<dbReference type="InterPro" id="IPR006015">
    <property type="entry name" value="Universal_stress_UspA"/>
</dbReference>
<dbReference type="AlphaFoldDB" id="A0A264VVA5"/>
<evidence type="ECO:0000313" key="7">
    <source>
        <dbReference type="Proteomes" id="UP000216001"/>
    </source>
</evidence>
<evidence type="ECO:0000256" key="2">
    <source>
        <dbReference type="PIRNR" id="PIRNR006276"/>
    </source>
</evidence>
<keyword evidence="2" id="KW-0963">Cytoplasm</keyword>
<evidence type="ECO:0000259" key="3">
    <source>
        <dbReference type="Pfam" id="PF00582"/>
    </source>
</evidence>
<dbReference type="PANTHER" id="PTHR46268">
    <property type="entry name" value="STRESS RESPONSE PROTEIN NHAX"/>
    <property type="match status" value="1"/>
</dbReference>
<dbReference type="PRINTS" id="PR01438">
    <property type="entry name" value="UNVRSLSTRESS"/>
</dbReference>
<reference evidence="4" key="2">
    <citation type="submission" date="2020-05" db="EMBL/GenBank/DDBJ databases">
        <authorList>
            <person name="Delgado-Blas J."/>
        </authorList>
    </citation>
    <scope>NUCLEOTIDE SEQUENCE</scope>
    <source>
        <strain evidence="4">BB1453</strain>
    </source>
</reference>
<sequence length="141" mass="15834">MYNKILVPIDITEKSLAHLVMAHIQYLAEYEKAHIHFLAIIPTVPFYTTMGFGFAEKADSEQENVTKQLAEIIKEFNIPNDKYSAQVLMGTPRDEILRVAEEISADLIVIGSRRPGMSTYFLGSTASMVIQNSKISVLTVR</sequence>
<dbReference type="Pfam" id="PF00582">
    <property type="entry name" value="Usp"/>
    <property type="match status" value="1"/>
</dbReference>
<dbReference type="GO" id="GO:0005737">
    <property type="term" value="C:cytoplasm"/>
    <property type="evidence" value="ECO:0007669"/>
    <property type="project" value="UniProtKB-SubCell"/>
</dbReference>
<comment type="subcellular location">
    <subcellularLocation>
        <location evidence="2">Cytoplasm</location>
    </subcellularLocation>
</comment>
<dbReference type="EMBL" id="CAHPSF010000001">
    <property type="protein sequence ID" value="CAB5666311.1"/>
    <property type="molecule type" value="Genomic_DNA"/>
</dbReference>
<dbReference type="RefSeq" id="WP_004263436.1">
    <property type="nucleotide sequence ID" value="NZ_ABDWLN020000041.1"/>
</dbReference>
<organism evidence="6 7">
    <name type="scientific">Providencia rettgeri</name>
    <dbReference type="NCBI Taxonomy" id="587"/>
    <lineage>
        <taxon>Bacteria</taxon>
        <taxon>Pseudomonadati</taxon>
        <taxon>Pseudomonadota</taxon>
        <taxon>Gammaproteobacteria</taxon>
        <taxon>Enterobacterales</taxon>
        <taxon>Morganellaceae</taxon>
        <taxon>Providencia</taxon>
    </lineage>
</organism>
<dbReference type="EMBL" id="JAOWIN010000001">
    <property type="protein sequence ID" value="MDI9091033.1"/>
    <property type="molecule type" value="Genomic_DNA"/>
</dbReference>
<reference evidence="6 7" key="1">
    <citation type="submission" date="2017-07" db="EMBL/GenBank/DDBJ databases">
        <title>blaIMP-27 on transferable plasmids in Proteus mirabilis and Providencia rettgeri.</title>
        <authorList>
            <person name="Potter R."/>
        </authorList>
    </citation>
    <scope>NUCLEOTIDE SEQUENCE [LARGE SCALE GENOMIC DNA]</scope>
    <source>
        <strain evidence="6 7">PR1</strain>
    </source>
</reference>
<dbReference type="STRING" id="587.RB151_018460"/>
<reference evidence="5" key="3">
    <citation type="submission" date="2022-10" db="EMBL/GenBank/DDBJ databases">
        <title>Bacterial isolates recovered from the One Health project in Brazil.</title>
        <authorList>
            <person name="Valiatti T.B."/>
            <person name="Santos F."/>
            <person name="Cayo R."/>
            <person name="Gales A.C."/>
        </authorList>
    </citation>
    <scope>NUCLEOTIDE SEQUENCE</scope>
    <source>
        <strain evidence="5">PVR188</strain>
    </source>
</reference>
<dbReference type="InterPro" id="IPR006016">
    <property type="entry name" value="UspA"/>
</dbReference>
<dbReference type="GeneID" id="92275364"/>
<dbReference type="Proteomes" id="UP000216001">
    <property type="component" value="Unassembled WGS sequence"/>
</dbReference>
<protein>
    <recommendedName>
        <fullName evidence="2">Universal stress protein</fullName>
    </recommendedName>
</protein>
<gene>
    <name evidence="4" type="primary">uspF_2</name>
    <name evidence="6" type="ORF">CHI95_07335</name>
    <name evidence="4" type="ORF">GHA_00502</name>
    <name evidence="5" type="ORF">OGX73_00175</name>
</gene>
<dbReference type="Gene3D" id="3.40.50.620">
    <property type="entry name" value="HUPs"/>
    <property type="match status" value="1"/>
</dbReference>
<accession>A0A264VVA5</accession>
<dbReference type="CDD" id="cd00293">
    <property type="entry name" value="USP-like"/>
    <property type="match status" value="1"/>
</dbReference>
<dbReference type="PANTHER" id="PTHR46268:SF6">
    <property type="entry name" value="UNIVERSAL STRESS PROTEIN UP12"/>
    <property type="match status" value="1"/>
</dbReference>
<dbReference type="SUPFAM" id="SSF52402">
    <property type="entry name" value="Adenine nucleotide alpha hydrolases-like"/>
    <property type="match status" value="1"/>
</dbReference>
<dbReference type="InterPro" id="IPR014729">
    <property type="entry name" value="Rossmann-like_a/b/a_fold"/>
</dbReference>
<proteinExistence type="inferred from homology"/>
<dbReference type="PIRSF" id="PIRSF006276">
    <property type="entry name" value="UspA"/>
    <property type="match status" value="1"/>
</dbReference>
<name>A0A264VVA5_PRORE</name>
<comment type="caution">
    <text evidence="6">The sequence shown here is derived from an EMBL/GenBank/DDBJ whole genome shotgun (WGS) entry which is preliminary data.</text>
</comment>
<evidence type="ECO:0000313" key="5">
    <source>
        <dbReference type="EMBL" id="MDI9091033.1"/>
    </source>
</evidence>
<feature type="domain" description="UspA" evidence="3">
    <location>
        <begin position="1"/>
        <end position="141"/>
    </location>
</feature>
<dbReference type="Proteomes" id="UP001159001">
    <property type="component" value="Unassembled WGS sequence"/>
</dbReference>
<evidence type="ECO:0000313" key="6">
    <source>
        <dbReference type="EMBL" id="OZS75308.1"/>
    </source>
</evidence>
<comment type="similarity">
    <text evidence="1 2">Belongs to the universal stress protein A family.</text>
</comment>
<evidence type="ECO:0000256" key="1">
    <source>
        <dbReference type="ARBA" id="ARBA00008791"/>
    </source>
</evidence>
<evidence type="ECO:0000313" key="4">
    <source>
        <dbReference type="EMBL" id="CAB5666311.1"/>
    </source>
</evidence>
<dbReference type="Proteomes" id="UP000834611">
    <property type="component" value="Unassembled WGS sequence"/>
</dbReference>
<dbReference type="EMBL" id="NOWC01000006">
    <property type="protein sequence ID" value="OZS75308.1"/>
    <property type="molecule type" value="Genomic_DNA"/>
</dbReference>